<organism evidence="1 2">
    <name type="scientific">Luteimonas notoginsengisoli</name>
    <dbReference type="NCBI Taxonomy" id="1578200"/>
    <lineage>
        <taxon>Bacteria</taxon>
        <taxon>Pseudomonadati</taxon>
        <taxon>Pseudomonadota</taxon>
        <taxon>Gammaproteobacteria</taxon>
        <taxon>Lysobacterales</taxon>
        <taxon>Lysobacteraceae</taxon>
        <taxon>Luteimonas</taxon>
    </lineage>
</organism>
<dbReference type="EMBL" id="JBHRYF010000008">
    <property type="protein sequence ID" value="MFC3660170.1"/>
    <property type="molecule type" value="Genomic_DNA"/>
</dbReference>
<dbReference type="RefSeq" id="WP_386709145.1">
    <property type="nucleotide sequence ID" value="NZ_JBHRYF010000008.1"/>
</dbReference>
<protein>
    <submittedName>
        <fullName evidence="1">DUF72 domain-containing protein</fullName>
    </submittedName>
</protein>
<proteinExistence type="predicted"/>
<gene>
    <name evidence="1" type="ORF">ACFOM9_08850</name>
</gene>
<reference evidence="2" key="1">
    <citation type="journal article" date="2019" name="Int. J. Syst. Evol. Microbiol.">
        <title>The Global Catalogue of Microorganisms (GCM) 10K type strain sequencing project: providing services to taxonomists for standard genome sequencing and annotation.</title>
        <authorList>
            <consortium name="The Broad Institute Genomics Platform"/>
            <consortium name="The Broad Institute Genome Sequencing Center for Infectious Disease"/>
            <person name="Wu L."/>
            <person name="Ma J."/>
        </authorList>
    </citation>
    <scope>NUCLEOTIDE SEQUENCE [LARGE SCALE GENOMIC DNA]</scope>
    <source>
        <strain evidence="2">KCTC 42211</strain>
    </source>
</reference>
<name>A0ABV7UT38_9GAMM</name>
<dbReference type="InterPro" id="IPR036520">
    <property type="entry name" value="UPF0759_sf"/>
</dbReference>
<dbReference type="Gene3D" id="3.20.20.410">
    <property type="entry name" value="Protein of unknown function UPF0759"/>
    <property type="match status" value="1"/>
</dbReference>
<evidence type="ECO:0000313" key="2">
    <source>
        <dbReference type="Proteomes" id="UP001595724"/>
    </source>
</evidence>
<dbReference type="PANTHER" id="PTHR30348">
    <property type="entry name" value="UNCHARACTERIZED PROTEIN YECE"/>
    <property type="match status" value="1"/>
</dbReference>
<dbReference type="Proteomes" id="UP001595724">
    <property type="component" value="Unassembled WGS sequence"/>
</dbReference>
<dbReference type="PANTHER" id="PTHR30348:SF14">
    <property type="entry name" value="BLR8050 PROTEIN"/>
    <property type="match status" value="1"/>
</dbReference>
<sequence>MPPPTRSPHTPRIGCAGWSIPSAHARLFGEGDSALARYATRFDAVEINSSFYRPHRQATYARWSASVPLGFRFSVKLPKAITHDARLQGSGALLDRFADEVAGLGNKLGGVLVQLPPSLVFDARVAATFFGMLRRRFAAPLACEPRHASWFGAAADKLWTRHRIARVAADPAPVPGAGTAAGSGPWRYWRWHGAPRMYYSAYDDAALARLAATVRACAPPRTTPWIMFDNTAHGHSIADAARLQALLMPTKGAR</sequence>
<dbReference type="SUPFAM" id="SSF117396">
    <property type="entry name" value="TM1631-like"/>
    <property type="match status" value="1"/>
</dbReference>
<keyword evidence="2" id="KW-1185">Reference proteome</keyword>
<evidence type="ECO:0000313" key="1">
    <source>
        <dbReference type="EMBL" id="MFC3660170.1"/>
    </source>
</evidence>
<dbReference type="InterPro" id="IPR002763">
    <property type="entry name" value="DUF72"/>
</dbReference>
<comment type="caution">
    <text evidence="1">The sequence shown here is derived from an EMBL/GenBank/DDBJ whole genome shotgun (WGS) entry which is preliminary data.</text>
</comment>
<dbReference type="Pfam" id="PF01904">
    <property type="entry name" value="DUF72"/>
    <property type="match status" value="1"/>
</dbReference>
<accession>A0ABV7UT38</accession>